<dbReference type="InterPro" id="IPR050090">
    <property type="entry name" value="Tyrosine_recombinase_XerCD"/>
</dbReference>
<keyword evidence="4" id="KW-1185">Reference proteome</keyword>
<gene>
    <name evidence="3" type="ORF">SAMN04489868_1332</name>
</gene>
<dbReference type="Pfam" id="PF00589">
    <property type="entry name" value="Phage_integrase"/>
    <property type="match status" value="1"/>
</dbReference>
<dbReference type="GO" id="GO:0006310">
    <property type="term" value="P:DNA recombination"/>
    <property type="evidence" value="ECO:0007669"/>
    <property type="project" value="UniProtKB-KW"/>
</dbReference>
<dbReference type="GO" id="GO:0003677">
    <property type="term" value="F:DNA binding"/>
    <property type="evidence" value="ECO:0007669"/>
    <property type="project" value="InterPro"/>
</dbReference>
<dbReference type="Proteomes" id="UP000198668">
    <property type="component" value="Unassembled WGS sequence"/>
</dbReference>
<accession>A0A1I3DBN1</accession>
<dbReference type="EMBL" id="FOQE01000033">
    <property type="protein sequence ID" value="SFH83968.1"/>
    <property type="molecule type" value="Genomic_DNA"/>
</dbReference>
<dbReference type="AlphaFoldDB" id="A0A1I3DBN1"/>
<feature type="domain" description="Tyr recombinase" evidence="2">
    <location>
        <begin position="1"/>
        <end position="109"/>
    </location>
</feature>
<dbReference type="InterPro" id="IPR013762">
    <property type="entry name" value="Integrase-like_cat_sf"/>
</dbReference>
<evidence type="ECO:0000313" key="3">
    <source>
        <dbReference type="EMBL" id="SFH83968.1"/>
    </source>
</evidence>
<dbReference type="PANTHER" id="PTHR30349:SF64">
    <property type="entry name" value="PROPHAGE INTEGRASE INTD-RELATED"/>
    <property type="match status" value="1"/>
</dbReference>
<proteinExistence type="predicted"/>
<dbReference type="OrthoDB" id="9803188at2"/>
<dbReference type="GO" id="GO:0015074">
    <property type="term" value="P:DNA integration"/>
    <property type="evidence" value="ECO:0007669"/>
    <property type="project" value="InterPro"/>
</dbReference>
<sequence length="120" mass="13581">MADLQTFVTRQKERQLSRMIRNPKYLVFSQFDGTPPSNNAANKSLSHACERAGIQVVTFHALRHTHVSIILYRGIDIASVAKRVGHSSPTTTMEVYTHVIQELQHKSYQISDNVIAELFS</sequence>
<reference evidence="3 4" key="1">
    <citation type="submission" date="2016-10" db="EMBL/GenBank/DDBJ databases">
        <authorList>
            <person name="de Groot N.N."/>
        </authorList>
    </citation>
    <scope>NUCLEOTIDE SEQUENCE [LARGE SCALE GENOMIC DNA]</scope>
    <source>
        <strain evidence="3 4">DSM 27630</strain>
    </source>
</reference>
<keyword evidence="1" id="KW-0233">DNA recombination</keyword>
<dbReference type="InterPro" id="IPR011010">
    <property type="entry name" value="DNA_brk_join_enz"/>
</dbReference>
<organism evidence="3 4">
    <name type="scientific">Pisciglobus halotolerans</name>
    <dbReference type="NCBI Taxonomy" id="745365"/>
    <lineage>
        <taxon>Bacteria</taxon>
        <taxon>Bacillati</taxon>
        <taxon>Bacillota</taxon>
        <taxon>Bacilli</taxon>
        <taxon>Lactobacillales</taxon>
        <taxon>Carnobacteriaceae</taxon>
    </lineage>
</organism>
<dbReference type="InterPro" id="IPR002104">
    <property type="entry name" value="Integrase_catalytic"/>
</dbReference>
<dbReference type="PROSITE" id="PS51898">
    <property type="entry name" value="TYR_RECOMBINASE"/>
    <property type="match status" value="1"/>
</dbReference>
<dbReference type="Gene3D" id="1.10.443.10">
    <property type="entry name" value="Intergrase catalytic core"/>
    <property type="match status" value="1"/>
</dbReference>
<protein>
    <submittedName>
        <fullName evidence="3">Phage integrase family protein</fullName>
    </submittedName>
</protein>
<dbReference type="SUPFAM" id="SSF56349">
    <property type="entry name" value="DNA breaking-rejoining enzymes"/>
    <property type="match status" value="1"/>
</dbReference>
<evidence type="ECO:0000259" key="2">
    <source>
        <dbReference type="PROSITE" id="PS51898"/>
    </source>
</evidence>
<name>A0A1I3DBN1_9LACT</name>
<evidence type="ECO:0000313" key="4">
    <source>
        <dbReference type="Proteomes" id="UP000198668"/>
    </source>
</evidence>
<evidence type="ECO:0000256" key="1">
    <source>
        <dbReference type="ARBA" id="ARBA00023172"/>
    </source>
</evidence>
<dbReference type="PANTHER" id="PTHR30349">
    <property type="entry name" value="PHAGE INTEGRASE-RELATED"/>
    <property type="match status" value="1"/>
</dbReference>